<dbReference type="PANTHER" id="PTHR35788">
    <property type="entry name" value="EXPORTED PROTEIN-RELATED"/>
    <property type="match status" value="1"/>
</dbReference>
<gene>
    <name evidence="4" type="ORF">FE374_04630</name>
</gene>
<feature type="region of interest" description="Disordered" evidence="1">
    <location>
        <begin position="1"/>
        <end position="320"/>
    </location>
</feature>
<reference evidence="4 5" key="1">
    <citation type="submission" date="2019-05" db="EMBL/GenBank/DDBJ databases">
        <title>Georgenia *** sp. nov., and Georgenia *** sp. nov., isolated from the intestinal contents of plateau pika (Ochotona curzoniae) in the Qinghai-Tibet plateau of China.</title>
        <authorList>
            <person name="Tian Z."/>
        </authorList>
    </citation>
    <scope>NUCLEOTIDE SEQUENCE [LARGE SCALE GENOMIC DNA]</scope>
    <source>
        <strain evidence="4 5">Z443</strain>
    </source>
</reference>
<feature type="compositionally biased region" description="Low complexity" evidence="1">
    <location>
        <begin position="67"/>
        <end position="90"/>
    </location>
</feature>
<feature type="compositionally biased region" description="Acidic residues" evidence="1">
    <location>
        <begin position="91"/>
        <end position="108"/>
    </location>
</feature>
<dbReference type="InterPro" id="IPR007391">
    <property type="entry name" value="Vancomycin_resist_VanW"/>
</dbReference>
<protein>
    <recommendedName>
        <fullName evidence="3">YoaR-like putative peptidoglycan binding domain-containing protein</fullName>
    </recommendedName>
</protein>
<dbReference type="Pfam" id="PF04294">
    <property type="entry name" value="VanW"/>
    <property type="match status" value="1"/>
</dbReference>
<organism evidence="4 5">
    <name type="scientific">Georgenia yuyongxinii</name>
    <dbReference type="NCBI Taxonomy" id="2589797"/>
    <lineage>
        <taxon>Bacteria</taxon>
        <taxon>Bacillati</taxon>
        <taxon>Actinomycetota</taxon>
        <taxon>Actinomycetes</taxon>
        <taxon>Micrococcales</taxon>
        <taxon>Bogoriellaceae</taxon>
        <taxon>Georgenia</taxon>
    </lineage>
</organism>
<dbReference type="AlphaFoldDB" id="A0A5B8C005"/>
<evidence type="ECO:0000313" key="4">
    <source>
        <dbReference type="EMBL" id="QDC24009.1"/>
    </source>
</evidence>
<dbReference type="Proteomes" id="UP000314616">
    <property type="component" value="Chromosome"/>
</dbReference>
<evidence type="ECO:0000256" key="1">
    <source>
        <dbReference type="SAM" id="MobiDB-lite"/>
    </source>
</evidence>
<keyword evidence="2" id="KW-1133">Transmembrane helix</keyword>
<evidence type="ECO:0000313" key="5">
    <source>
        <dbReference type="Proteomes" id="UP000314616"/>
    </source>
</evidence>
<dbReference type="RefSeq" id="WP_139927453.1">
    <property type="nucleotide sequence ID" value="NZ_CP040915.1"/>
</dbReference>
<dbReference type="InterPro" id="IPR022029">
    <property type="entry name" value="YoaR-like_PG-bd"/>
</dbReference>
<dbReference type="PANTHER" id="PTHR35788:SF1">
    <property type="entry name" value="EXPORTED PROTEIN"/>
    <property type="match status" value="1"/>
</dbReference>
<feature type="compositionally biased region" description="Low complexity" evidence="1">
    <location>
        <begin position="196"/>
        <end position="210"/>
    </location>
</feature>
<evidence type="ECO:0000256" key="2">
    <source>
        <dbReference type="SAM" id="Phobius"/>
    </source>
</evidence>
<dbReference type="Pfam" id="PF12229">
    <property type="entry name" value="PG_binding_4"/>
    <property type="match status" value="1"/>
</dbReference>
<name>A0A5B8C005_9MICO</name>
<dbReference type="KEGG" id="gyu:FE374_04630"/>
<feature type="compositionally biased region" description="Polar residues" evidence="1">
    <location>
        <begin position="1"/>
        <end position="18"/>
    </location>
</feature>
<dbReference type="InterPro" id="IPR052913">
    <property type="entry name" value="Glycopeptide_resist_protein"/>
</dbReference>
<feature type="compositionally biased region" description="Low complexity" evidence="1">
    <location>
        <begin position="223"/>
        <end position="240"/>
    </location>
</feature>
<dbReference type="OrthoDB" id="9813301at2"/>
<feature type="compositionally biased region" description="Low complexity" evidence="1">
    <location>
        <begin position="165"/>
        <end position="189"/>
    </location>
</feature>
<feature type="transmembrane region" description="Helical" evidence="2">
    <location>
        <begin position="326"/>
        <end position="347"/>
    </location>
</feature>
<keyword evidence="2" id="KW-0472">Membrane</keyword>
<evidence type="ECO:0000259" key="3">
    <source>
        <dbReference type="Pfam" id="PF12229"/>
    </source>
</evidence>
<sequence>MAQDSTPGRPQEGGTSPMQDGATAPAADVQPVPTTPAEDEGAGRAGNGSEGMHDLDAVLTARRQHAELAAESAEPAAEAGEPAVASGEPAAEAEDSAVDEASGDEASADDAAPAVDEASGDDAAPAVDEASGDDAAPAGETQVLPTEPLTRTTSEQAKTTEVEEPTAQAEPTPAAAAPTSAPVAEPAPTDLDETQPAEAQTADAAPATTASRIEEAGEASASPTVSAEEPATAETEVVPAQREPDPEPATEPLPATEHLNPAEPSAPTEAVPAAGRPSVDAAPAADQPTERLRPMEEPMPAASPLAVFPAERKPDQRTGRRRRRGLIAAAIVVGVLAIAYVAGAWFLGDRVPGGTVVAGVHIGGLAEDEARDRLQTELAAVQTEPVPVTIGEEAIATIDPAAAGLQLDVDATLDDLVGFSLAPTTMWSHLFGGGEAPAVSTADDDALRTAVEAAAGALDLAPVEGSISYVGTTPQPTEPAPGKAVDIEAAQEYLLTRWLADERPLSLPTTEVAPHVGADAVDEAMSNLAEPLVSGPVAVSVDGQLAELTPEALAAHATFVDVDGALDLQLDGAALANAVHDVNPEIGVAGEDAKIILNANAEPEIVPSTSGQGLDPDALASAVTAAGTSTDRTATVELVDAEPEFTTAEAEALGVKEIVADFSTPMPYDPVRTRNLQVGAEKITGVLVMPGEEFSLLEALGPITAANGFVSSGVVEDGFSSTALGGGLSQLSTNTYNVGLMAGMDDVEHKPHSRWFSRYPAGREATLWEPTVDMVWRNNTDYGILVHAWVTSNAVHTRLWSTQVWDVDISTSNHYNITQPTTVYNTNEPCVAESGGQYGFTVTVTRERSRAGQAPETQDWSWTYQPWNRVVCGEKPAPEPEPAPEASPAA</sequence>
<proteinExistence type="predicted"/>
<feature type="domain" description="YoaR-like putative peptidoglycan binding" evidence="3">
    <location>
        <begin position="533"/>
        <end position="626"/>
    </location>
</feature>
<keyword evidence="2" id="KW-0812">Transmembrane</keyword>
<dbReference type="EMBL" id="CP040915">
    <property type="protein sequence ID" value="QDC24009.1"/>
    <property type="molecule type" value="Genomic_DNA"/>
</dbReference>
<accession>A0A5B8C005</accession>